<dbReference type="Proteomes" id="UP001055057">
    <property type="component" value="Unassembled WGS sequence"/>
</dbReference>
<keyword evidence="3" id="KW-1185">Reference proteome</keyword>
<evidence type="ECO:0000313" key="2">
    <source>
        <dbReference type="EMBL" id="GJE60835.1"/>
    </source>
</evidence>
<name>A0ABQ4U036_9HYPH</name>
<feature type="compositionally biased region" description="Basic and acidic residues" evidence="1">
    <location>
        <begin position="74"/>
        <end position="86"/>
    </location>
</feature>
<feature type="region of interest" description="Disordered" evidence="1">
    <location>
        <begin position="1"/>
        <end position="57"/>
    </location>
</feature>
<proteinExistence type="predicted"/>
<protein>
    <submittedName>
        <fullName evidence="2">Uncharacterized protein</fullName>
    </submittedName>
</protein>
<gene>
    <name evidence="2" type="ORF">MPOCJGCO_2953</name>
</gene>
<reference evidence="2" key="2">
    <citation type="submission" date="2021-08" db="EMBL/GenBank/DDBJ databases">
        <authorList>
            <person name="Tani A."/>
            <person name="Ola A."/>
            <person name="Ogura Y."/>
            <person name="Katsura K."/>
            <person name="Hayashi T."/>
        </authorList>
    </citation>
    <scope>NUCLEOTIDE SEQUENCE</scope>
    <source>
        <strain evidence="2">DSM 23632</strain>
    </source>
</reference>
<accession>A0ABQ4U036</accession>
<reference evidence="2" key="1">
    <citation type="journal article" date="2021" name="Front. Microbiol.">
        <title>Comprehensive Comparative Genomics and Phenotyping of Methylobacterium Species.</title>
        <authorList>
            <person name="Alessa O."/>
            <person name="Ogura Y."/>
            <person name="Fujitani Y."/>
            <person name="Takami H."/>
            <person name="Hayashi T."/>
            <person name="Sahin N."/>
            <person name="Tani A."/>
        </authorList>
    </citation>
    <scope>NUCLEOTIDE SEQUENCE</scope>
    <source>
        <strain evidence="2">DSM 23632</strain>
    </source>
</reference>
<feature type="region of interest" description="Disordered" evidence="1">
    <location>
        <begin position="73"/>
        <end position="132"/>
    </location>
</feature>
<dbReference type="EMBL" id="BPRB01000166">
    <property type="protein sequence ID" value="GJE60835.1"/>
    <property type="molecule type" value="Genomic_DNA"/>
</dbReference>
<comment type="caution">
    <text evidence="2">The sequence shown here is derived from an EMBL/GenBank/DDBJ whole genome shotgun (WGS) entry which is preliminary data.</text>
</comment>
<sequence length="132" mass="14096">MGRQDLLAARNQQDTPPGLGGGIREEGVEALRRRAFGLGDPRQGSRGEAGEAFQFSDGAPEDFVALVLEMQSGDAHEAGQEHRKQGGDGVAQTRLDPAETGMPARSRPGDAQNRIRTRGEGSGIRLRHGRTP</sequence>
<evidence type="ECO:0000256" key="1">
    <source>
        <dbReference type="SAM" id="MobiDB-lite"/>
    </source>
</evidence>
<evidence type="ECO:0000313" key="3">
    <source>
        <dbReference type="Proteomes" id="UP001055057"/>
    </source>
</evidence>
<organism evidence="2 3">
    <name type="scientific">Methylobacterium trifolii</name>
    <dbReference type="NCBI Taxonomy" id="1003092"/>
    <lineage>
        <taxon>Bacteria</taxon>
        <taxon>Pseudomonadati</taxon>
        <taxon>Pseudomonadota</taxon>
        <taxon>Alphaproteobacteria</taxon>
        <taxon>Hyphomicrobiales</taxon>
        <taxon>Methylobacteriaceae</taxon>
        <taxon>Methylobacterium</taxon>
    </lineage>
</organism>
<feature type="compositionally biased region" description="Basic and acidic residues" evidence="1">
    <location>
        <begin position="23"/>
        <end position="32"/>
    </location>
</feature>